<accession>A0A1H2PQJ6</accession>
<keyword evidence="2" id="KW-1185">Reference proteome</keyword>
<proteinExistence type="predicted"/>
<dbReference type="EMBL" id="FNLO01000007">
    <property type="protein sequence ID" value="SDV49097.1"/>
    <property type="molecule type" value="Genomic_DNA"/>
</dbReference>
<evidence type="ECO:0000313" key="1">
    <source>
        <dbReference type="EMBL" id="SDV49097.1"/>
    </source>
</evidence>
<reference evidence="2" key="1">
    <citation type="submission" date="2016-09" db="EMBL/GenBank/DDBJ databases">
        <authorList>
            <person name="Varghese N."/>
            <person name="Submissions S."/>
        </authorList>
    </citation>
    <scope>NUCLEOTIDE SEQUENCE [LARGE SCALE GENOMIC DNA]</scope>
    <source>
        <strain evidence="2">JS23</strain>
    </source>
</reference>
<evidence type="ECO:0000313" key="2">
    <source>
        <dbReference type="Proteomes" id="UP000243719"/>
    </source>
</evidence>
<protein>
    <submittedName>
        <fullName evidence="1">Uncharacterized protein</fullName>
    </submittedName>
</protein>
<dbReference type="AlphaFoldDB" id="A0A1H2PQJ6"/>
<dbReference type="Proteomes" id="UP000243719">
    <property type="component" value="Unassembled WGS sequence"/>
</dbReference>
<organism evidence="1 2">
    <name type="scientific">Chitinasiproducens palmae</name>
    <dbReference type="NCBI Taxonomy" id="1770053"/>
    <lineage>
        <taxon>Bacteria</taxon>
        <taxon>Pseudomonadati</taxon>
        <taxon>Pseudomonadota</taxon>
        <taxon>Betaproteobacteria</taxon>
        <taxon>Burkholderiales</taxon>
        <taxon>Burkholderiaceae</taxon>
        <taxon>Chitinasiproducens</taxon>
    </lineage>
</organism>
<dbReference type="STRING" id="1770053.SAMN05216551_10766"/>
<sequence length="43" mass="4595">MLSLARLSAKRMPAANVMPHGDAADFLDIAPSRDLDNLSEGAR</sequence>
<name>A0A1H2PQJ6_9BURK</name>
<gene>
    <name evidence="1" type="ORF">SAMN05216551_10766</name>
</gene>